<name>K9U7X2_CHRTP</name>
<dbReference type="KEGG" id="cthe:Chro_5859"/>
<sequence length="440" mass="47502">MEKAYNDPNCSSLVATADPIAALDIDTSAKKSTTSCARSHSKRDRYLLTLGFVAAIALHALKAGAATPEEAIVVANANPSNSSFPTRDYSGIPVPDWNEITFKNMMFSEAGGTELPNIKSQGMKARRIWQAGQSVADVMELGDFEASEFGIEKLSVRNIASMTGANLKSLKLDSLELTQWQTIADLTEAIPGLGKLQVADVPPIRDLVAKLARSYALDDQTISNLLETYPVLRNVELGKYINLNNYKLTDIPGLTDAALQKFANWQNNIIGKVPGLALLPFGKFPGIPAADLTAVGKVDLPLGTLESDRHRSISGSDRSGFNVSCDSQCAHIELAGSGELTGAQWISGKSQKVRGGFGVLGNLFDRREPTGRHPFGKSFKQVIWNVNEANGSITTVMFFRICKRGIPDLGCSPYGIGPVQFLNYKEMDAILLGRPLSVPQ</sequence>
<geneLocation type="plasmid" evidence="1 2">
    <name>pCHRO.01</name>
</geneLocation>
<dbReference type="RefSeq" id="WP_015163134.1">
    <property type="nucleotide sequence ID" value="NC_019699.1"/>
</dbReference>
<organism evidence="1 2">
    <name type="scientific">Chroococcidiopsis thermalis (strain PCC 7203)</name>
    <dbReference type="NCBI Taxonomy" id="251229"/>
    <lineage>
        <taxon>Bacteria</taxon>
        <taxon>Bacillati</taxon>
        <taxon>Cyanobacteriota</taxon>
        <taxon>Cyanophyceae</taxon>
        <taxon>Chroococcidiopsidales</taxon>
        <taxon>Chroococcidiopsidaceae</taxon>
        <taxon>Chroococcidiopsis</taxon>
    </lineage>
</organism>
<reference evidence="1 2" key="1">
    <citation type="submission" date="2012-06" db="EMBL/GenBank/DDBJ databases">
        <title>Finished plasmid 1 of genome of Chroococcidiopsis thermalis PCC 7203.</title>
        <authorList>
            <consortium name="US DOE Joint Genome Institute"/>
            <person name="Gugger M."/>
            <person name="Coursin T."/>
            <person name="Rippka R."/>
            <person name="Tandeau De Marsac N."/>
            <person name="Huntemann M."/>
            <person name="Wei C.-L."/>
            <person name="Han J."/>
            <person name="Detter J.C."/>
            <person name="Han C."/>
            <person name="Tapia R."/>
            <person name="Davenport K."/>
            <person name="Daligault H."/>
            <person name="Erkkila T."/>
            <person name="Gu W."/>
            <person name="Munk A.C.C."/>
            <person name="Teshima H."/>
            <person name="Xu Y."/>
            <person name="Chain P."/>
            <person name="Chen A."/>
            <person name="Krypides N."/>
            <person name="Mavromatis K."/>
            <person name="Markowitz V."/>
            <person name="Szeto E."/>
            <person name="Ivanova N."/>
            <person name="Mikhailova N."/>
            <person name="Ovchinnikova G."/>
            <person name="Pagani I."/>
            <person name="Pati A."/>
            <person name="Goodwin L."/>
            <person name="Peters L."/>
            <person name="Pitluck S."/>
            <person name="Woyke T."/>
            <person name="Kerfeld C."/>
        </authorList>
    </citation>
    <scope>NUCLEOTIDE SEQUENCE [LARGE SCALE GENOMIC DNA]</scope>
    <source>
        <strain evidence="1 2">PCC 7203</strain>
        <plasmid evidence="1 2">pCHRO.01</plasmid>
    </source>
</reference>
<dbReference type="Proteomes" id="UP000010384">
    <property type="component" value="Plasmid pCHRO.01"/>
</dbReference>
<dbReference type="OrthoDB" id="415264at2"/>
<evidence type="ECO:0000313" key="2">
    <source>
        <dbReference type="Proteomes" id="UP000010384"/>
    </source>
</evidence>
<protein>
    <submittedName>
        <fullName evidence="1">Uncharacterized protein</fullName>
    </submittedName>
</protein>
<dbReference type="HOGENOM" id="CLU_046266_0_0_3"/>
<dbReference type="AlphaFoldDB" id="K9U7X2"/>
<proteinExistence type="predicted"/>
<evidence type="ECO:0000313" key="1">
    <source>
        <dbReference type="EMBL" id="AFY91197.1"/>
    </source>
</evidence>
<dbReference type="PATRIC" id="fig|251229.3.peg.6849"/>
<accession>K9U7X2</accession>
<keyword evidence="2" id="KW-1185">Reference proteome</keyword>
<dbReference type="InParanoid" id="K9U7X2"/>
<dbReference type="EMBL" id="CP003598">
    <property type="protein sequence ID" value="AFY91197.1"/>
    <property type="molecule type" value="Genomic_DNA"/>
</dbReference>
<gene>
    <name evidence="1" type="ORF">Chro_5859</name>
</gene>
<keyword evidence="1" id="KW-0614">Plasmid</keyword>